<keyword evidence="7 10" id="KW-0812">Transmembrane</keyword>
<dbReference type="Gene3D" id="2.10.70.20">
    <property type="entry name" value="gspk-gspi-gspj complex like domains"/>
    <property type="match status" value="1"/>
</dbReference>
<accession>A0A2S7UT50</accession>
<evidence type="ECO:0000256" key="7">
    <source>
        <dbReference type="ARBA" id="ARBA00022692"/>
    </source>
</evidence>
<organism evidence="11 12">
    <name type="scientific">Psychrosphaera saromensis</name>
    <dbReference type="NCBI Taxonomy" id="716813"/>
    <lineage>
        <taxon>Bacteria</taxon>
        <taxon>Pseudomonadati</taxon>
        <taxon>Pseudomonadota</taxon>
        <taxon>Gammaproteobacteria</taxon>
        <taxon>Alteromonadales</taxon>
        <taxon>Pseudoalteromonadaceae</taxon>
        <taxon>Psychrosphaera</taxon>
    </lineage>
</organism>
<dbReference type="InterPro" id="IPR012902">
    <property type="entry name" value="N_methyl_site"/>
</dbReference>
<dbReference type="Pfam" id="PF11612">
    <property type="entry name" value="T2SSJ"/>
    <property type="match status" value="1"/>
</dbReference>
<dbReference type="PANTHER" id="PTHR39583:SF2">
    <property type="entry name" value="TYPE II SECRETION SYSTEM PROTEIN J"/>
    <property type="match status" value="1"/>
</dbReference>
<feature type="transmembrane region" description="Helical" evidence="10">
    <location>
        <begin position="12"/>
        <end position="38"/>
    </location>
</feature>
<evidence type="ECO:0000256" key="2">
    <source>
        <dbReference type="ARBA" id="ARBA00011084"/>
    </source>
</evidence>
<evidence type="ECO:0000256" key="6">
    <source>
        <dbReference type="ARBA" id="ARBA00022519"/>
    </source>
</evidence>
<evidence type="ECO:0000256" key="8">
    <source>
        <dbReference type="ARBA" id="ARBA00022989"/>
    </source>
</evidence>
<keyword evidence="12" id="KW-1185">Reference proteome</keyword>
<dbReference type="InterPro" id="IPR051621">
    <property type="entry name" value="T2SS_protein_J"/>
</dbReference>
<dbReference type="GO" id="GO:0015627">
    <property type="term" value="C:type II protein secretion system complex"/>
    <property type="evidence" value="ECO:0007669"/>
    <property type="project" value="InterPro"/>
</dbReference>
<keyword evidence="5" id="KW-0488">Methylation</keyword>
<dbReference type="InterPro" id="IPR010055">
    <property type="entry name" value="T2SS_protein-GspJ"/>
</dbReference>
<reference evidence="11 12" key="1">
    <citation type="submission" date="2016-12" db="EMBL/GenBank/DDBJ databases">
        <title>Diversity of luminous bacteria.</title>
        <authorList>
            <person name="Yoshizawa S."/>
            <person name="Kogure K."/>
        </authorList>
    </citation>
    <scope>NUCLEOTIDE SEQUENCE [LARGE SCALE GENOMIC DNA]</scope>
    <source>
        <strain evidence="11 12">SA4-48</strain>
    </source>
</reference>
<comment type="similarity">
    <text evidence="2">Belongs to the GSP J family.</text>
</comment>
<evidence type="ECO:0000313" key="12">
    <source>
        <dbReference type="Proteomes" id="UP000239007"/>
    </source>
</evidence>
<dbReference type="InterPro" id="IPR045584">
    <property type="entry name" value="Pilin-like"/>
</dbReference>
<evidence type="ECO:0000256" key="1">
    <source>
        <dbReference type="ARBA" id="ARBA00004377"/>
    </source>
</evidence>
<comment type="caution">
    <text evidence="11">The sequence shown here is derived from an EMBL/GenBank/DDBJ whole genome shotgun (WGS) entry which is preliminary data.</text>
</comment>
<dbReference type="RefSeq" id="WP_105051392.1">
    <property type="nucleotide sequence ID" value="NZ_BMYG01000008.1"/>
</dbReference>
<keyword evidence="9 10" id="KW-0472">Membrane</keyword>
<dbReference type="PROSITE" id="PS00409">
    <property type="entry name" value="PROKAR_NTER_METHYL"/>
    <property type="match status" value="1"/>
</dbReference>
<evidence type="ECO:0000256" key="10">
    <source>
        <dbReference type="SAM" id="Phobius"/>
    </source>
</evidence>
<dbReference type="GO" id="GO:0005886">
    <property type="term" value="C:plasma membrane"/>
    <property type="evidence" value="ECO:0007669"/>
    <property type="project" value="UniProtKB-SubCell"/>
</dbReference>
<evidence type="ECO:0000256" key="4">
    <source>
        <dbReference type="ARBA" id="ARBA00022475"/>
    </source>
</evidence>
<keyword evidence="4" id="KW-1003">Cell membrane</keyword>
<dbReference type="NCBIfam" id="TIGR01711">
    <property type="entry name" value="gspJ"/>
    <property type="match status" value="1"/>
</dbReference>
<dbReference type="Pfam" id="PF07963">
    <property type="entry name" value="N_methyl"/>
    <property type="match status" value="1"/>
</dbReference>
<proteinExistence type="inferred from homology"/>
<dbReference type="GO" id="GO:0015628">
    <property type="term" value="P:protein secretion by the type II secretion system"/>
    <property type="evidence" value="ECO:0007669"/>
    <property type="project" value="InterPro"/>
</dbReference>
<evidence type="ECO:0000256" key="3">
    <source>
        <dbReference type="ARBA" id="ARBA00021539"/>
    </source>
</evidence>
<name>A0A2S7UT50_9GAMM</name>
<keyword evidence="6" id="KW-0997">Cell inner membrane</keyword>
<dbReference type="OrthoDB" id="9794345at2"/>
<dbReference type="PANTHER" id="PTHR39583">
    <property type="entry name" value="TYPE II SECRETION SYSTEM PROTEIN J-RELATED"/>
    <property type="match status" value="1"/>
</dbReference>
<dbReference type="EMBL" id="MSCH01000003">
    <property type="protein sequence ID" value="PQJ52918.1"/>
    <property type="molecule type" value="Genomic_DNA"/>
</dbReference>
<dbReference type="NCBIfam" id="TIGR02532">
    <property type="entry name" value="IV_pilin_GFxxxE"/>
    <property type="match status" value="1"/>
</dbReference>
<comment type="subcellular location">
    <subcellularLocation>
        <location evidence="1">Cell inner membrane</location>
        <topology evidence="1">Single-pass membrane protein</topology>
    </subcellularLocation>
</comment>
<evidence type="ECO:0000256" key="9">
    <source>
        <dbReference type="ARBA" id="ARBA00023136"/>
    </source>
</evidence>
<protein>
    <recommendedName>
        <fullName evidence="3">Type II secretion system protein J</fullName>
    </recommendedName>
</protein>
<keyword evidence="8 10" id="KW-1133">Transmembrane helix</keyword>
<gene>
    <name evidence="11" type="ORF">BTO11_04125</name>
</gene>
<evidence type="ECO:0000256" key="5">
    <source>
        <dbReference type="ARBA" id="ARBA00022481"/>
    </source>
</evidence>
<dbReference type="Gene3D" id="3.10.610.10">
    <property type="entry name" value="GSPII I/J protein-like"/>
    <property type="match status" value="1"/>
</dbReference>
<evidence type="ECO:0000313" key="11">
    <source>
        <dbReference type="EMBL" id="PQJ52918.1"/>
    </source>
</evidence>
<dbReference type="SUPFAM" id="SSF54523">
    <property type="entry name" value="Pili subunits"/>
    <property type="match status" value="1"/>
</dbReference>
<dbReference type="AlphaFoldDB" id="A0A2S7UT50"/>
<dbReference type="Proteomes" id="UP000239007">
    <property type="component" value="Unassembled WGS sequence"/>
</dbReference>
<sequence length="211" mass="23835">MMTLLAHKSKKSAGFTLLEMLVSLAIFAMLGVAIYSVVNTTVNGHEAVINQNKQLTDLQRAFIIMENDFTQLAQRKVRLGGESAGESFFHVSDYLFDSETVGFAFVRDGWTNPAMVLARSELQLVAYRVIEKRLERLYFNFVDNEVGTEPRVQVLINDIEALTLSYFIGDDWKDELSESELPLAIKLELETDTFGIIERKFLIIQKTITGG</sequence>